<accession>A0A2X0M3F6</accession>
<feature type="compositionally biased region" description="Basic residues" evidence="1">
    <location>
        <begin position="1"/>
        <end position="16"/>
    </location>
</feature>
<feature type="region of interest" description="Disordered" evidence="1">
    <location>
        <begin position="83"/>
        <end position="102"/>
    </location>
</feature>
<dbReference type="EMBL" id="FQNC01000043">
    <property type="protein sequence ID" value="SGY46809.1"/>
    <property type="molecule type" value="Genomic_DNA"/>
</dbReference>
<feature type="compositionally biased region" description="Basic and acidic residues" evidence="1">
    <location>
        <begin position="236"/>
        <end position="248"/>
    </location>
</feature>
<feature type="region of interest" description="Disordered" evidence="1">
    <location>
        <begin position="236"/>
        <end position="258"/>
    </location>
</feature>
<evidence type="ECO:0000256" key="1">
    <source>
        <dbReference type="SAM" id="MobiDB-lite"/>
    </source>
</evidence>
<sequence>MKPRSGHQKLGSRRSHSSQVVLWREHAEPSNTRLHPFSAAELGSQLGARSGVPQNHVLLTHLVRQRPTNFPRLSTQGVVRIGSDTTTLPSSRLSPLESAVGDQERRAPGQSWTCLRKCETWDLRIGQTRLVCAGGPDSAGFFARPCHGKFAPQPKPSHLLYIHHSYIFTIHTYSPFIHIHHSYIFTIHTYSPFIHIHHSYIFTIHTHQQRSSAQTSSSRRLLVVLLAVADTRTLDERPSARDESETSRACDASSRLAS</sequence>
<protein>
    <submittedName>
        <fullName evidence="2">BQ5605_C001g00473 protein</fullName>
    </submittedName>
</protein>
<keyword evidence="3" id="KW-1185">Reference proteome</keyword>
<gene>
    <name evidence="2" type="primary">BQ5605_C001g00473</name>
    <name evidence="2" type="ORF">BQ5605_C001G00473</name>
</gene>
<evidence type="ECO:0000313" key="3">
    <source>
        <dbReference type="Proteomes" id="UP000249464"/>
    </source>
</evidence>
<feature type="compositionally biased region" description="Polar residues" evidence="1">
    <location>
        <begin position="83"/>
        <end position="93"/>
    </location>
</feature>
<organism evidence="2 3">
    <name type="scientific">Microbotryum silenes-dioicae</name>
    <dbReference type="NCBI Taxonomy" id="796604"/>
    <lineage>
        <taxon>Eukaryota</taxon>
        <taxon>Fungi</taxon>
        <taxon>Dikarya</taxon>
        <taxon>Basidiomycota</taxon>
        <taxon>Pucciniomycotina</taxon>
        <taxon>Microbotryomycetes</taxon>
        <taxon>Microbotryales</taxon>
        <taxon>Microbotryaceae</taxon>
        <taxon>Microbotryum</taxon>
    </lineage>
</organism>
<name>A0A2X0M3F6_9BASI</name>
<dbReference type="AlphaFoldDB" id="A0A2X0M3F6"/>
<evidence type="ECO:0000313" key="2">
    <source>
        <dbReference type="EMBL" id="SGY46809.1"/>
    </source>
</evidence>
<feature type="region of interest" description="Disordered" evidence="1">
    <location>
        <begin position="1"/>
        <end position="20"/>
    </location>
</feature>
<reference evidence="2 3" key="1">
    <citation type="submission" date="2016-11" db="EMBL/GenBank/DDBJ databases">
        <authorList>
            <person name="Jaros S."/>
            <person name="Januszkiewicz K."/>
            <person name="Wedrychowicz H."/>
        </authorList>
    </citation>
    <scope>NUCLEOTIDE SEQUENCE [LARGE SCALE GENOMIC DNA]</scope>
</reference>
<dbReference type="Proteomes" id="UP000249464">
    <property type="component" value="Unassembled WGS sequence"/>
</dbReference>
<proteinExistence type="predicted"/>